<evidence type="ECO:0000313" key="2">
    <source>
        <dbReference type="Proteomes" id="UP001548189"/>
    </source>
</evidence>
<keyword evidence="1" id="KW-0560">Oxidoreductase</keyword>
<gene>
    <name evidence="1" type="primary">rfbD</name>
    <name evidence="1" type="ORF">ABVT43_00490</name>
</gene>
<dbReference type="Pfam" id="PF04321">
    <property type="entry name" value="RmlD_sub_bind"/>
    <property type="match status" value="1"/>
</dbReference>
<dbReference type="EMBL" id="JBEVCJ010000001">
    <property type="protein sequence ID" value="MET1253593.1"/>
    <property type="molecule type" value="Genomic_DNA"/>
</dbReference>
<evidence type="ECO:0000313" key="1">
    <source>
        <dbReference type="EMBL" id="MET1253593.1"/>
    </source>
</evidence>
<dbReference type="CDD" id="cd05254">
    <property type="entry name" value="dTDP_HR_like_SDR_e"/>
    <property type="match status" value="1"/>
</dbReference>
<dbReference type="Gene3D" id="3.90.25.10">
    <property type="entry name" value="UDP-galactose 4-epimerase, domain 1"/>
    <property type="match status" value="1"/>
</dbReference>
<name>A0ABV2BNS1_9GAMM</name>
<dbReference type="PANTHER" id="PTHR10491:SF4">
    <property type="entry name" value="METHIONINE ADENOSYLTRANSFERASE 2 SUBUNIT BETA"/>
    <property type="match status" value="1"/>
</dbReference>
<reference evidence="1 2" key="1">
    <citation type="submission" date="2024-06" db="EMBL/GenBank/DDBJ databases">
        <authorList>
            <person name="Li F."/>
        </authorList>
    </citation>
    <scope>NUCLEOTIDE SEQUENCE [LARGE SCALE GENOMIC DNA]</scope>
    <source>
        <strain evidence="1 2">GXAS 311</strain>
    </source>
</reference>
<keyword evidence="2" id="KW-1185">Reference proteome</keyword>
<dbReference type="EC" id="1.1.1.133" evidence="1"/>
<dbReference type="SUPFAM" id="SSF51735">
    <property type="entry name" value="NAD(P)-binding Rossmann-fold domains"/>
    <property type="match status" value="1"/>
</dbReference>
<dbReference type="InterPro" id="IPR005913">
    <property type="entry name" value="dTDP_dehydrorham_reduct"/>
</dbReference>
<dbReference type="Gene3D" id="3.40.50.720">
    <property type="entry name" value="NAD(P)-binding Rossmann-like Domain"/>
    <property type="match status" value="1"/>
</dbReference>
<comment type="caution">
    <text evidence="1">The sequence shown here is derived from an EMBL/GenBank/DDBJ whole genome shotgun (WGS) entry which is preliminary data.</text>
</comment>
<dbReference type="NCBIfam" id="TIGR01214">
    <property type="entry name" value="rmlD"/>
    <property type="match status" value="1"/>
</dbReference>
<sequence length="290" mass="32222">MRILLTGCNGQVGFLLKKKLEGKCELLALTRESLDITDEPKINLTVAEFKPQVIINAAAYTAVDKAESEKELAFEINATGPKLLAKAASSVNASIIHISTDYVFEGNKSGTYSETDHVNPQGVYGESKLAGEIAVRENCEKHIILRTAWVFGEHGNNFVKTMLRLGQERESLGIVGDQFGGPTYAGDIADAIVEIIYQIEDKRFDSWGSYHYSGYPYASWYEFAEQIFVKAKGKGLLESIPKLNKIQTEDYPTPAARPKNSKLECSKVKLQLGIEPSDWLKALEKICEYE</sequence>
<dbReference type="InterPro" id="IPR029903">
    <property type="entry name" value="RmlD-like-bd"/>
</dbReference>
<organism evidence="1 2">
    <name type="scientific">Aliikangiella maris</name>
    <dbReference type="NCBI Taxonomy" id="3162458"/>
    <lineage>
        <taxon>Bacteria</taxon>
        <taxon>Pseudomonadati</taxon>
        <taxon>Pseudomonadota</taxon>
        <taxon>Gammaproteobacteria</taxon>
        <taxon>Oceanospirillales</taxon>
        <taxon>Pleioneaceae</taxon>
        <taxon>Aliikangiella</taxon>
    </lineage>
</organism>
<dbReference type="Proteomes" id="UP001548189">
    <property type="component" value="Unassembled WGS sequence"/>
</dbReference>
<accession>A0ABV2BNS1</accession>
<proteinExistence type="predicted"/>
<dbReference type="GO" id="GO:0008831">
    <property type="term" value="F:dTDP-4-dehydrorhamnose reductase activity"/>
    <property type="evidence" value="ECO:0007669"/>
    <property type="project" value="UniProtKB-EC"/>
</dbReference>
<protein>
    <submittedName>
        <fullName evidence="1">dTDP-4-dehydrorhamnose reductase</fullName>
        <ecNumber evidence="1">1.1.1.133</ecNumber>
    </submittedName>
</protein>
<dbReference type="InterPro" id="IPR036291">
    <property type="entry name" value="NAD(P)-bd_dom_sf"/>
</dbReference>
<dbReference type="PANTHER" id="PTHR10491">
    <property type="entry name" value="DTDP-4-DEHYDRORHAMNOSE REDUCTASE"/>
    <property type="match status" value="1"/>
</dbReference>